<evidence type="ECO:0000256" key="2">
    <source>
        <dbReference type="ARBA" id="ARBA00023231"/>
    </source>
</evidence>
<evidence type="ECO:0000313" key="4">
    <source>
        <dbReference type="EMBL" id="QGU34017.1"/>
    </source>
</evidence>
<protein>
    <submittedName>
        <fullName evidence="4">Nitrogen fixation protein NifX</fullName>
    </submittedName>
</protein>
<sequence>MRIAFASADRIRVDEHFGMTRGLVIYDLDDKRAQCVAVVEFPIKDSGHHDEGRLAARIAALDGCTAVYCAAIGGSAIRQLLARGIQPIRLKAPEPIETILAELRTSIRLGGVPWIETALGKHTSDPDRFARMIAEGWEG</sequence>
<evidence type="ECO:0000313" key="5">
    <source>
        <dbReference type="Proteomes" id="UP000426424"/>
    </source>
</evidence>
<dbReference type="CDD" id="cd00853">
    <property type="entry name" value="NifX"/>
    <property type="match status" value="1"/>
</dbReference>
<dbReference type="InterPro" id="IPR051840">
    <property type="entry name" value="NifX/NifY_domain"/>
</dbReference>
<reference evidence="4 5" key="1">
    <citation type="submission" date="2019-12" db="EMBL/GenBank/DDBJ databases">
        <title>The complete genome of the thermophilic, anoxygenic phototrophic gammaproteobacterium Thermochromatium tepidum.</title>
        <authorList>
            <person name="Sattley W.M."/>
            <person name="Swingley W.D."/>
            <person name="Burchell B.M."/>
            <person name="Gurbani S.A."/>
            <person name="Kujawa C.M."/>
            <person name="Nuccio D.A."/>
            <person name="Schladweiler J."/>
            <person name="Shaffer K.N."/>
            <person name="Stokes L.M."/>
            <person name="Touchman J.W."/>
            <person name="Blankenship R.E."/>
            <person name="Madigan M.T."/>
        </authorList>
    </citation>
    <scope>NUCLEOTIDE SEQUENCE [LARGE SCALE GENOMIC DNA]</scope>
    <source>
        <strain evidence="4 5">ATCC 43061</strain>
    </source>
</reference>
<dbReference type="PANTHER" id="PTHR33937:SF1">
    <property type="entry name" value="IRON-MOLIBDENUM COFACTOR PROCESSING PROTEIN"/>
    <property type="match status" value="1"/>
</dbReference>
<proteinExistence type="inferred from homology"/>
<dbReference type="InterPro" id="IPR003731">
    <property type="entry name" value="Di-Nase_FeMo-co_biosynth"/>
</dbReference>
<dbReference type="PANTHER" id="PTHR33937">
    <property type="entry name" value="IRON-MOLYBDENUM PROTEIN-RELATED-RELATED"/>
    <property type="match status" value="1"/>
</dbReference>
<gene>
    <name evidence="4" type="ORF">E6P07_09515</name>
</gene>
<keyword evidence="2" id="KW-0535">Nitrogen fixation</keyword>
<dbReference type="Proteomes" id="UP000426424">
    <property type="component" value="Chromosome"/>
</dbReference>
<dbReference type="Gene3D" id="3.30.420.130">
    <property type="entry name" value="Dinitrogenase iron-molybdenum cofactor biosynthesis domain"/>
    <property type="match status" value="1"/>
</dbReference>
<dbReference type="AlphaFoldDB" id="A0A6I6EM34"/>
<dbReference type="InterPro" id="IPR036105">
    <property type="entry name" value="DiNase_FeMo-co_biosyn_sf"/>
</dbReference>
<dbReference type="SUPFAM" id="SSF53146">
    <property type="entry name" value="Nitrogenase accessory factor-like"/>
    <property type="match status" value="1"/>
</dbReference>
<accession>A0A6I6EM34</accession>
<evidence type="ECO:0000259" key="3">
    <source>
        <dbReference type="Pfam" id="PF02579"/>
    </source>
</evidence>
<comment type="similarity">
    <text evidence="1">Belongs to the NifX/NifY family.</text>
</comment>
<name>A0A6I6EM34_THETI</name>
<dbReference type="EMBL" id="CP039268">
    <property type="protein sequence ID" value="QGU34017.1"/>
    <property type="molecule type" value="Genomic_DNA"/>
</dbReference>
<feature type="domain" description="Dinitrogenase iron-molybdenum cofactor biosynthesis" evidence="3">
    <location>
        <begin position="11"/>
        <end position="104"/>
    </location>
</feature>
<organism evidence="4 5">
    <name type="scientific">Thermochromatium tepidum ATCC 43061</name>
    <dbReference type="NCBI Taxonomy" id="316276"/>
    <lineage>
        <taxon>Bacteria</taxon>
        <taxon>Pseudomonadati</taxon>
        <taxon>Pseudomonadota</taxon>
        <taxon>Gammaproteobacteria</taxon>
        <taxon>Chromatiales</taxon>
        <taxon>Chromatiaceae</taxon>
        <taxon>Thermochromatium</taxon>
    </lineage>
</organism>
<dbReference type="Pfam" id="PF02579">
    <property type="entry name" value="Nitro_FeMo-Co"/>
    <property type="match status" value="1"/>
</dbReference>
<evidence type="ECO:0000256" key="1">
    <source>
        <dbReference type="ARBA" id="ARBA00010285"/>
    </source>
</evidence>
<dbReference type="KEGG" id="ttp:E6P07_09515"/>
<dbReference type="OrthoDB" id="9797941at2"/>
<keyword evidence="5" id="KW-1185">Reference proteome</keyword>
<dbReference type="InterPro" id="IPR034169">
    <property type="entry name" value="NifX-like"/>
</dbReference>